<protein>
    <submittedName>
        <fullName evidence="4">PhzF family phenazine biosynthesis protein</fullName>
    </submittedName>
</protein>
<dbReference type="GO" id="GO:0005737">
    <property type="term" value="C:cytoplasm"/>
    <property type="evidence" value="ECO:0007669"/>
    <property type="project" value="TreeGrafter"/>
</dbReference>
<keyword evidence="5" id="KW-1185">Reference proteome</keyword>
<reference evidence="4 5" key="1">
    <citation type="submission" date="2017-04" db="EMBL/GenBank/DDBJ databases">
        <title>Draft genome sequence of Zooshikella ganghwensis VG4 isolated from Red Sea sediments.</title>
        <authorList>
            <person name="Rehman Z."/>
            <person name="Alam I."/>
            <person name="Kamau A."/>
            <person name="Bajic V."/>
            <person name="Leiknes T."/>
        </authorList>
    </citation>
    <scope>NUCLEOTIDE SEQUENCE [LARGE SCALE GENOMIC DNA]</scope>
    <source>
        <strain evidence="4 5">VG4</strain>
    </source>
</reference>
<dbReference type="InterPro" id="IPR003719">
    <property type="entry name" value="Phenazine_PhzF-like"/>
</dbReference>
<proteinExistence type="inferred from homology"/>
<dbReference type="PIRSF" id="PIRSF016184">
    <property type="entry name" value="PhzC_PhzF"/>
    <property type="match status" value="1"/>
</dbReference>
<organism evidence="4 5">
    <name type="scientific">Zooshikella ganghwensis</name>
    <dbReference type="NCBI Taxonomy" id="202772"/>
    <lineage>
        <taxon>Bacteria</taxon>
        <taxon>Pseudomonadati</taxon>
        <taxon>Pseudomonadota</taxon>
        <taxon>Gammaproteobacteria</taxon>
        <taxon>Oceanospirillales</taxon>
        <taxon>Zooshikellaceae</taxon>
        <taxon>Zooshikella</taxon>
    </lineage>
</organism>
<keyword evidence="2" id="KW-0413">Isomerase</keyword>
<evidence type="ECO:0000256" key="2">
    <source>
        <dbReference type="ARBA" id="ARBA00023235"/>
    </source>
</evidence>
<dbReference type="EMBL" id="NDXW01000001">
    <property type="protein sequence ID" value="RDH45137.1"/>
    <property type="molecule type" value="Genomic_DNA"/>
</dbReference>
<sequence>MNIEVLLVSAFTQNGKGGNPAGVVLQADGLTNEQKLYIAKAVGFSETAFVSKDDEVDFNVSFFTTTEEVDFCGYATLAAFSVMFQQGIITEGEYKQRTKAGVLKVSVNSTEVIMEQCLPTRIEQLNARDVSDAIGIESSILESTHLPIEIISTGLPDIIIPVPKGYLDSIVLDEAKATACCKKHGAVGFHVFELNEEGDTYTASCRNFAPLVGIHEESATGSASGALACYLAEHVKLNCNSYVFEQGRAMGCSSLIKARVELSNSMITKVVVSGTATMQGSIEIPV</sequence>
<evidence type="ECO:0000256" key="1">
    <source>
        <dbReference type="ARBA" id="ARBA00008270"/>
    </source>
</evidence>
<dbReference type="Gene3D" id="3.10.310.10">
    <property type="entry name" value="Diaminopimelate Epimerase, Chain A, domain 1"/>
    <property type="match status" value="2"/>
</dbReference>
<dbReference type="PANTHER" id="PTHR13774:SF39">
    <property type="entry name" value="BIOSYNTHESIS PROTEIN, PUTATIVE-RELATED"/>
    <property type="match status" value="1"/>
</dbReference>
<dbReference type="Proteomes" id="UP000257039">
    <property type="component" value="Unassembled WGS sequence"/>
</dbReference>
<dbReference type="NCBIfam" id="TIGR00654">
    <property type="entry name" value="PhzF_family"/>
    <property type="match status" value="1"/>
</dbReference>
<dbReference type="AlphaFoldDB" id="A0A4P9VR94"/>
<gene>
    <name evidence="4" type="ORF">B9G39_17765</name>
</gene>
<dbReference type="PANTHER" id="PTHR13774">
    <property type="entry name" value="PHENAZINE BIOSYNTHESIS PROTEIN"/>
    <property type="match status" value="1"/>
</dbReference>
<comment type="caution">
    <text evidence="4">The sequence shown here is derived from an EMBL/GenBank/DDBJ whole genome shotgun (WGS) entry which is preliminary data.</text>
</comment>
<evidence type="ECO:0000313" key="5">
    <source>
        <dbReference type="Proteomes" id="UP000257039"/>
    </source>
</evidence>
<feature type="active site" evidence="3">
    <location>
        <position position="46"/>
    </location>
</feature>
<accession>A0A4P9VR94</accession>
<comment type="similarity">
    <text evidence="1">Belongs to the PhzF family.</text>
</comment>
<evidence type="ECO:0000313" key="4">
    <source>
        <dbReference type="EMBL" id="RDH45137.1"/>
    </source>
</evidence>
<evidence type="ECO:0000256" key="3">
    <source>
        <dbReference type="PIRSR" id="PIRSR016184-1"/>
    </source>
</evidence>
<name>A0A4P9VR94_9GAMM</name>
<dbReference type="Pfam" id="PF02567">
    <property type="entry name" value="PhzC-PhzF"/>
    <property type="match status" value="1"/>
</dbReference>
<dbReference type="RefSeq" id="WP_094788146.1">
    <property type="nucleotide sequence ID" value="NZ_NDXW01000001.1"/>
</dbReference>
<dbReference type="GO" id="GO:0016853">
    <property type="term" value="F:isomerase activity"/>
    <property type="evidence" value="ECO:0007669"/>
    <property type="project" value="UniProtKB-KW"/>
</dbReference>
<dbReference type="SUPFAM" id="SSF54506">
    <property type="entry name" value="Diaminopimelate epimerase-like"/>
    <property type="match status" value="1"/>
</dbReference>